<dbReference type="PANTHER" id="PTHR43383:SF2">
    <property type="entry name" value="AMIDOHYDROLASE 2 FAMILY PROTEIN"/>
    <property type="match status" value="1"/>
</dbReference>
<dbReference type="PANTHER" id="PTHR43383">
    <property type="entry name" value="NODULIN 6"/>
    <property type="match status" value="1"/>
</dbReference>
<dbReference type="EMBL" id="JAEVFJ010000013">
    <property type="protein sequence ID" value="KAH8101284.1"/>
    <property type="molecule type" value="Genomic_DNA"/>
</dbReference>
<dbReference type="InterPro" id="IPR032466">
    <property type="entry name" value="Metal_Hydrolase"/>
</dbReference>
<accession>A0A8K0XQJ0</accession>
<name>A0A8K0XQJ0_9AGAR</name>
<comment type="caution">
    <text evidence="2">The sequence shown here is derived from an EMBL/GenBank/DDBJ whole genome shotgun (WGS) entry which is preliminary data.</text>
</comment>
<dbReference type="Gene3D" id="3.20.20.140">
    <property type="entry name" value="Metal-dependent hydrolases"/>
    <property type="match status" value="1"/>
</dbReference>
<organism evidence="2 3">
    <name type="scientific">Cristinia sonorae</name>
    <dbReference type="NCBI Taxonomy" id="1940300"/>
    <lineage>
        <taxon>Eukaryota</taxon>
        <taxon>Fungi</taxon>
        <taxon>Dikarya</taxon>
        <taxon>Basidiomycota</taxon>
        <taxon>Agaricomycotina</taxon>
        <taxon>Agaricomycetes</taxon>
        <taxon>Agaricomycetidae</taxon>
        <taxon>Agaricales</taxon>
        <taxon>Pleurotineae</taxon>
        <taxon>Stephanosporaceae</taxon>
        <taxon>Cristinia</taxon>
    </lineage>
</organism>
<reference evidence="2" key="1">
    <citation type="journal article" date="2021" name="New Phytol.">
        <title>Evolutionary innovations through gain and loss of genes in the ectomycorrhizal Boletales.</title>
        <authorList>
            <person name="Wu G."/>
            <person name="Miyauchi S."/>
            <person name="Morin E."/>
            <person name="Kuo A."/>
            <person name="Drula E."/>
            <person name="Varga T."/>
            <person name="Kohler A."/>
            <person name="Feng B."/>
            <person name="Cao Y."/>
            <person name="Lipzen A."/>
            <person name="Daum C."/>
            <person name="Hundley H."/>
            <person name="Pangilinan J."/>
            <person name="Johnson J."/>
            <person name="Barry K."/>
            <person name="LaButti K."/>
            <person name="Ng V."/>
            <person name="Ahrendt S."/>
            <person name="Min B."/>
            <person name="Choi I.G."/>
            <person name="Park H."/>
            <person name="Plett J.M."/>
            <person name="Magnuson J."/>
            <person name="Spatafora J.W."/>
            <person name="Nagy L.G."/>
            <person name="Henrissat B."/>
            <person name="Grigoriev I.V."/>
            <person name="Yang Z.L."/>
            <person name="Xu J."/>
            <person name="Martin F.M."/>
        </authorList>
    </citation>
    <scope>NUCLEOTIDE SEQUENCE</scope>
    <source>
        <strain evidence="2">KKN 215</strain>
    </source>
</reference>
<feature type="domain" description="Amidohydrolase-related" evidence="1">
    <location>
        <begin position="216"/>
        <end position="399"/>
    </location>
</feature>
<dbReference type="SUPFAM" id="SSF51556">
    <property type="entry name" value="Metallo-dependent hydrolases"/>
    <property type="match status" value="1"/>
</dbReference>
<sequence length="412" mass="45794">MNTAYLARVTFGYPAIDNHAHPLLSAVNRNAIPFEGLISEANPGQGLLEDAPNTLACFRATGQLSRLYRLSVEPTWEAVKAARGTVDYHQLCVRCMEPTRIQCILMDDGLGGVKELAEGYKWHDSYTYSPTKRIVRVEVLAESILLPIVETMIASGSIDSLTYATRFIELVEDAIQAAAADPEVVAFKSIACYRTGLDIAITTYTEEIERALMVIVLRYEMTRKLRLADKAVNDMIVLTTLRIAGRCGKPVQFHTGLGDNDITLKLASPSHMQSIIKAFPDTNFVLLHSSYPYTREAGYLTANYPNVYLDFGEVFPFLSAEGQRNVVRQVLELAPTNKILWSTDGHWWPESYYLGTVQAREVLYDVLSASVKAQEMTEAQAIGVVKRALFDNANKLYNLGLEPHIPSSAFEG</sequence>
<dbReference type="AlphaFoldDB" id="A0A8K0XQJ0"/>
<dbReference type="OrthoDB" id="3364440at2759"/>
<dbReference type="GO" id="GO:0016787">
    <property type="term" value="F:hydrolase activity"/>
    <property type="evidence" value="ECO:0007669"/>
    <property type="project" value="InterPro"/>
</dbReference>
<gene>
    <name evidence="2" type="ORF">BXZ70DRAFT_935425</name>
</gene>
<dbReference type="Proteomes" id="UP000813824">
    <property type="component" value="Unassembled WGS sequence"/>
</dbReference>
<dbReference type="InterPro" id="IPR006680">
    <property type="entry name" value="Amidohydro-rel"/>
</dbReference>
<evidence type="ECO:0000259" key="1">
    <source>
        <dbReference type="Pfam" id="PF04909"/>
    </source>
</evidence>
<dbReference type="Pfam" id="PF04909">
    <property type="entry name" value="Amidohydro_2"/>
    <property type="match status" value="1"/>
</dbReference>
<evidence type="ECO:0000313" key="3">
    <source>
        <dbReference type="Proteomes" id="UP000813824"/>
    </source>
</evidence>
<keyword evidence="3" id="KW-1185">Reference proteome</keyword>
<protein>
    <submittedName>
        <fullName evidence="2">Amidohydrolase-domain-containing protein</fullName>
    </submittedName>
</protein>
<evidence type="ECO:0000313" key="2">
    <source>
        <dbReference type="EMBL" id="KAH8101284.1"/>
    </source>
</evidence>
<proteinExistence type="predicted"/>